<accession>A0A6U5Z4C5</accession>
<evidence type="ECO:0000256" key="1">
    <source>
        <dbReference type="SAM" id="MobiDB-lite"/>
    </source>
</evidence>
<feature type="region of interest" description="Disordered" evidence="1">
    <location>
        <begin position="254"/>
        <end position="286"/>
    </location>
</feature>
<dbReference type="AlphaFoldDB" id="A0A6U5Z4C5"/>
<feature type="compositionally biased region" description="Basic and acidic residues" evidence="1">
    <location>
        <begin position="259"/>
        <end position="268"/>
    </location>
</feature>
<proteinExistence type="predicted"/>
<dbReference type="EMBL" id="HBKN01015967">
    <property type="protein sequence ID" value="CAE2294033.1"/>
    <property type="molecule type" value="Transcribed_RNA"/>
</dbReference>
<feature type="compositionally biased region" description="Basic and acidic residues" evidence="1">
    <location>
        <begin position="276"/>
        <end position="286"/>
    </location>
</feature>
<protein>
    <submittedName>
        <fullName evidence="3">Uncharacterized protein</fullName>
    </submittedName>
</protein>
<name>A0A6U5Z4C5_GUITH</name>
<organism evidence="3">
    <name type="scientific">Guillardia theta</name>
    <name type="common">Cryptophyte</name>
    <name type="synonym">Cryptomonas phi</name>
    <dbReference type="NCBI Taxonomy" id="55529"/>
    <lineage>
        <taxon>Eukaryota</taxon>
        <taxon>Cryptophyceae</taxon>
        <taxon>Pyrenomonadales</taxon>
        <taxon>Geminigeraceae</taxon>
        <taxon>Guillardia</taxon>
    </lineage>
</organism>
<evidence type="ECO:0000313" key="3">
    <source>
        <dbReference type="EMBL" id="CAE2294033.1"/>
    </source>
</evidence>
<reference evidence="3" key="1">
    <citation type="submission" date="2021-01" db="EMBL/GenBank/DDBJ databases">
        <authorList>
            <person name="Corre E."/>
            <person name="Pelletier E."/>
            <person name="Niang G."/>
            <person name="Scheremetjew M."/>
            <person name="Finn R."/>
            <person name="Kale V."/>
            <person name="Holt S."/>
            <person name="Cochrane G."/>
            <person name="Meng A."/>
            <person name="Brown T."/>
            <person name="Cohen L."/>
        </authorList>
    </citation>
    <scope>NUCLEOTIDE SEQUENCE</scope>
    <source>
        <strain evidence="3">CCMP 2712</strain>
    </source>
</reference>
<evidence type="ECO:0000313" key="2">
    <source>
        <dbReference type="EMBL" id="CAE2294013.1"/>
    </source>
</evidence>
<dbReference type="EMBL" id="HBKN01015962">
    <property type="protein sequence ID" value="CAE2294013.1"/>
    <property type="molecule type" value="Transcribed_RNA"/>
</dbReference>
<sequence>MSRSLKSVKEVFWFQPNNYPATKEETLELERLLYPISGRNISMRPDNPPPRLLELLVRMSTFTQTEIDLILQCLSLYKDQIALKELGPIASKSMRRVMGDHVGLPELTRFFLDRAKAGLNKTIVKNNKRQTKLRAETHKVQETFEKAYKDIHFARKHMWYKEKSMAEAKASAEASRQRELSLVKAQYSNICSDLESQQEFYATWKKMEGEPSGSFRSLNSIFHDRNFKRTMRQNKTQAERAEKVEADALEYALQQMQQEQHDKTEEVSRPVSPTREISEVKFDERP</sequence>
<gene>
    <name evidence="2" type="ORF">GTHE00462_LOCUS12472</name>
    <name evidence="3" type="ORF">GTHE00462_LOCUS12477</name>
</gene>